<dbReference type="SUPFAM" id="SSF81296">
    <property type="entry name" value="E set domains"/>
    <property type="match status" value="1"/>
</dbReference>
<dbReference type="SUPFAM" id="SSF48050">
    <property type="entry name" value="Hemocyanin, N-terminal domain"/>
    <property type="match status" value="1"/>
</dbReference>
<proteinExistence type="evidence at transcript level"/>
<dbReference type="PANTHER" id="PTHR11511:SF5">
    <property type="entry name" value="FAT-BODY PROTEIN 1-RELATED"/>
    <property type="match status" value="1"/>
</dbReference>
<evidence type="ECO:0000259" key="3">
    <source>
        <dbReference type="PROSITE" id="PS00498"/>
    </source>
</evidence>
<feature type="domain" description="Tyrosinase copper-binding" evidence="3">
    <location>
        <begin position="397"/>
        <end position="408"/>
    </location>
</feature>
<dbReference type="Pfam" id="PF03722">
    <property type="entry name" value="Hemocyanin_N"/>
    <property type="match status" value="1"/>
</dbReference>
<dbReference type="Gene3D" id="2.60.40.1520">
    <property type="entry name" value="Hemocyanin, C-terminal domain"/>
    <property type="match status" value="1"/>
</dbReference>
<dbReference type="InterPro" id="IPR000896">
    <property type="entry name" value="Hemocyanin/hexamerin_mid_dom"/>
</dbReference>
<dbReference type="SUPFAM" id="SSF48056">
    <property type="entry name" value="Di-copper centre-containing domain"/>
    <property type="match status" value="1"/>
</dbReference>
<accession>A0A2P1CYB2</accession>
<dbReference type="InterPro" id="IPR036697">
    <property type="entry name" value="Hemocyanin_N_sf"/>
</dbReference>
<dbReference type="EMBL" id="MF143190">
    <property type="protein sequence ID" value="AVK43049.1"/>
    <property type="molecule type" value="mRNA"/>
</dbReference>
<reference evidence="4" key="1">
    <citation type="submission" date="2017-05" db="EMBL/GenBank/DDBJ databases">
        <authorList>
            <person name="Song R."/>
            <person name="Chenine A.L."/>
            <person name="Ruprecht R.M."/>
        </authorList>
    </citation>
    <scope>NUCLEOTIDE SEQUENCE</scope>
</reference>
<dbReference type="InterPro" id="IPR002227">
    <property type="entry name" value="Tyrosinase_Cu-bd"/>
</dbReference>
<evidence type="ECO:0000256" key="2">
    <source>
        <dbReference type="SAM" id="SignalP"/>
    </source>
</evidence>
<name>A0A2P1CYB2_PALCI</name>
<dbReference type="PANTHER" id="PTHR11511">
    <property type="entry name" value="LARVAL STORAGE PROTEIN/PHENOLOXIDASE"/>
    <property type="match status" value="1"/>
</dbReference>
<dbReference type="PROSITE" id="PS00209">
    <property type="entry name" value="HEMOCYANIN_1"/>
    <property type="match status" value="1"/>
</dbReference>
<dbReference type="PROSITE" id="PS00498">
    <property type="entry name" value="TYROSINASE_2"/>
    <property type="match status" value="1"/>
</dbReference>
<comment type="similarity">
    <text evidence="1">Belongs to the tyrosinase family. Hemocyanin subfamily.</text>
</comment>
<dbReference type="Gene3D" id="1.10.1280.10">
    <property type="entry name" value="Di-copper center containing domain from catechol oxidase"/>
    <property type="match status" value="1"/>
</dbReference>
<dbReference type="InterPro" id="IPR005203">
    <property type="entry name" value="Hemocyanin_C"/>
</dbReference>
<dbReference type="InterPro" id="IPR014756">
    <property type="entry name" value="Ig_E-set"/>
</dbReference>
<dbReference type="Pfam" id="PF00372">
    <property type="entry name" value="Hemocyanin_M"/>
    <property type="match status" value="1"/>
</dbReference>
<dbReference type="GO" id="GO:0016491">
    <property type="term" value="F:oxidoreductase activity"/>
    <property type="evidence" value="ECO:0007669"/>
    <property type="project" value="InterPro"/>
</dbReference>
<protein>
    <submittedName>
        <fullName evidence="4">Hemocyanin</fullName>
    </submittedName>
</protein>
<dbReference type="PROSITE" id="PS00210">
    <property type="entry name" value="HEMOCYANIN_2"/>
    <property type="match status" value="1"/>
</dbReference>
<dbReference type="PRINTS" id="PR00187">
    <property type="entry name" value="HAEMOCYANIN"/>
</dbReference>
<dbReference type="Pfam" id="PF03723">
    <property type="entry name" value="Hemocyanin_C"/>
    <property type="match status" value="1"/>
</dbReference>
<feature type="chain" id="PRO_5015164854" evidence="2">
    <location>
        <begin position="22"/>
        <end position="677"/>
    </location>
</feature>
<dbReference type="AlphaFoldDB" id="A0A2P1CYB2"/>
<keyword evidence="2" id="KW-0732">Signal</keyword>
<dbReference type="Gene3D" id="1.20.1370.10">
    <property type="entry name" value="Hemocyanin, N-terminal domain"/>
    <property type="match status" value="1"/>
</dbReference>
<sequence length="677" mass="78491">MKSVLLLLAVVGAALFSVASADASNAQKQHDVNYLLWKVNENLRDETHKTYAKTFDPEADTSHYSDNGEAVHRLMKELKDHRLLEQKHWFSLFNERQREEALMLFDVFMHCKDWETIVKNAAFFRERMNEGEFVYAVYAGAIHHPLAEHVVLPPLYEVTPHMFTIDTEVIQEAYAAKMRQTPTKIKSSFTGTARNKEQRVAYFGEDIGMNTHHVFWHLEFPFWWRDSYSHKLDRKGENFFWVHNQLAVRFDAERISNYLEPVQELHWEKPIHDGFAPHTSYKYGGAFPSRPDDIHFEDVDGVARVRDMVIYESRIRDAIAHGYIIKEDGTHIDIMNEHGIDVLGDVIESSLYSPNVQYYGALHNTAHIMLGSSNRSHHGKYNMPPGVMEHFETATRDPGFFRLHKYMDNIFREHKDSLPSYSFEDLDFKGVEVTNVAIDGKLETYFEDFEYSLINAVDDTEDIPDVDIDTYVPRLNHKEFSYNIDIKNDKGADTLATVRIYIWPHKDNNGVEFSFDDARWQAIELDRFWVKLSAGDNHIVRKSTDSSVTVSDVPSFKTLMEKTEAALSSGGDLDLHEFESAVGVPNRFLLPKGNENGVEFDLYVCVTDGEKDAAIPDIHTKEEFMHYGSHGVYPDKRPHGYPFDRHVEDERIFEQVTNFHHTMVKIYNHGEHIHHHD</sequence>
<dbReference type="InterPro" id="IPR008922">
    <property type="entry name" value="Di-copper_centre_dom_sf"/>
</dbReference>
<dbReference type="InterPro" id="IPR037020">
    <property type="entry name" value="Hemocyanin_C_sf"/>
</dbReference>
<evidence type="ECO:0000256" key="1">
    <source>
        <dbReference type="ARBA" id="ARBA00009470"/>
    </source>
</evidence>
<evidence type="ECO:0000313" key="4">
    <source>
        <dbReference type="EMBL" id="AVK43049.1"/>
    </source>
</evidence>
<organism evidence="4">
    <name type="scientific">Palaemon carinicauda</name>
    <name type="common">Ridgetail white prawn</name>
    <name type="synonym">Exopalaemon carinicauda</name>
    <dbReference type="NCBI Taxonomy" id="392227"/>
    <lineage>
        <taxon>Eukaryota</taxon>
        <taxon>Metazoa</taxon>
        <taxon>Ecdysozoa</taxon>
        <taxon>Arthropoda</taxon>
        <taxon>Crustacea</taxon>
        <taxon>Multicrustacea</taxon>
        <taxon>Malacostraca</taxon>
        <taxon>Eumalacostraca</taxon>
        <taxon>Eucarida</taxon>
        <taxon>Decapoda</taxon>
        <taxon>Pleocyemata</taxon>
        <taxon>Caridea</taxon>
        <taxon>Palaemonoidea</taxon>
        <taxon>Palaemonidae</taxon>
        <taxon>Palaemon</taxon>
    </lineage>
</organism>
<dbReference type="InterPro" id="IPR013788">
    <property type="entry name" value="Hemocyanin/hexamerin"/>
</dbReference>
<dbReference type="InterPro" id="IPR005204">
    <property type="entry name" value="Hemocyanin_N"/>
</dbReference>
<feature type="signal peptide" evidence="2">
    <location>
        <begin position="1"/>
        <end position="21"/>
    </location>
</feature>